<protein>
    <submittedName>
        <fullName evidence="1">Uncharacterized protein</fullName>
    </submittedName>
</protein>
<evidence type="ECO:0000313" key="1">
    <source>
        <dbReference type="EMBL" id="TCW34191.1"/>
    </source>
</evidence>
<proteinExistence type="predicted"/>
<dbReference type="PANTHER" id="PTHR39431:SF1">
    <property type="entry name" value="FRPA_C-RELATED PROTEIN"/>
    <property type="match status" value="1"/>
</dbReference>
<name>A0A4R4A5Z4_MARGR</name>
<comment type="caution">
    <text evidence="1">The sequence shown here is derived from an EMBL/GenBank/DDBJ whole genome shotgun (WGS) entry which is preliminary data.</text>
</comment>
<dbReference type="PANTHER" id="PTHR39431">
    <property type="entry name" value="FRPA/C-RELATED PROTEIN"/>
    <property type="match status" value="1"/>
</dbReference>
<dbReference type="Proteomes" id="UP000295247">
    <property type="component" value="Unassembled WGS sequence"/>
</dbReference>
<dbReference type="AlphaFoldDB" id="A0A4R4A5Z4"/>
<reference evidence="1 2" key="1">
    <citation type="submission" date="2019-03" db="EMBL/GenBank/DDBJ databases">
        <title>Genomic Encyclopedia of Type Strains, Phase IV (KMG-IV): sequencing the most valuable type-strain genomes for metagenomic binning, comparative biology and taxonomic classification.</title>
        <authorList>
            <person name="Goeker M."/>
        </authorList>
    </citation>
    <scope>NUCLEOTIDE SEQUENCE [LARGE SCALE GENOMIC DNA]</scope>
    <source>
        <strain evidence="1 2">DSM 203</strain>
    </source>
</reference>
<evidence type="ECO:0000313" key="2">
    <source>
        <dbReference type="Proteomes" id="UP000295247"/>
    </source>
</evidence>
<accession>A0A4R4A5Z4</accession>
<organism evidence="1 2">
    <name type="scientific">Marichromatium gracile</name>
    <name type="common">Chromatium gracile</name>
    <dbReference type="NCBI Taxonomy" id="1048"/>
    <lineage>
        <taxon>Bacteria</taxon>
        <taxon>Pseudomonadati</taxon>
        <taxon>Pseudomonadota</taxon>
        <taxon>Gammaproteobacteria</taxon>
        <taxon>Chromatiales</taxon>
        <taxon>Chromatiaceae</taxon>
        <taxon>Marichromatium</taxon>
    </lineage>
</organism>
<dbReference type="EMBL" id="SMDC01000012">
    <property type="protein sequence ID" value="TCW34191.1"/>
    <property type="molecule type" value="Genomic_DNA"/>
</dbReference>
<sequence>MLAARTTTLFATEPFPMRPARPLAPPATAPASQQVATAALPSQGLAAEVANRVNADQDYQILRKSFDLEKVAVPLAEGQSGTLDARATRIKERVMNAQVRLAQEQIHRRLAELELSWQSSSSLRLEFGGGGLQRLEFAQMQSFSLSLQAGPGGVNVRDPLVLDLSGEGLQTTGIEGGVSFDLDADGQAEQVSFVTGGTWALALDRNGNGQIDDGRELFGDQNGAAHGFGELARYDSNGDGQINADDPVFGALRLLQIGPDGTQVQRTLAEASIQSLETGYQHTRKALNAYDVVAQTGQFVRDDGSRGELADVLLGYRAEA</sequence>
<dbReference type="RefSeq" id="WP_123142080.1">
    <property type="nucleotide sequence ID" value="NZ_NRRH01000008.1"/>
</dbReference>
<gene>
    <name evidence="1" type="ORF">EDC29_11243</name>
</gene>